<protein>
    <submittedName>
        <fullName evidence="1">Uncharacterized protein</fullName>
    </submittedName>
</protein>
<organism evidence="1 2">
    <name type="scientific">Melastoma candidum</name>
    <dbReference type="NCBI Taxonomy" id="119954"/>
    <lineage>
        <taxon>Eukaryota</taxon>
        <taxon>Viridiplantae</taxon>
        <taxon>Streptophyta</taxon>
        <taxon>Embryophyta</taxon>
        <taxon>Tracheophyta</taxon>
        <taxon>Spermatophyta</taxon>
        <taxon>Magnoliopsida</taxon>
        <taxon>eudicotyledons</taxon>
        <taxon>Gunneridae</taxon>
        <taxon>Pentapetalae</taxon>
        <taxon>rosids</taxon>
        <taxon>malvids</taxon>
        <taxon>Myrtales</taxon>
        <taxon>Melastomataceae</taxon>
        <taxon>Melastomatoideae</taxon>
        <taxon>Melastomateae</taxon>
        <taxon>Melastoma</taxon>
    </lineage>
</organism>
<keyword evidence="2" id="KW-1185">Reference proteome</keyword>
<proteinExistence type="predicted"/>
<gene>
    <name evidence="1" type="ORF">MLD38_038694</name>
</gene>
<dbReference type="EMBL" id="CM042891">
    <property type="protein sequence ID" value="KAI4303013.1"/>
    <property type="molecule type" value="Genomic_DNA"/>
</dbReference>
<evidence type="ECO:0000313" key="1">
    <source>
        <dbReference type="EMBL" id="KAI4303013.1"/>
    </source>
</evidence>
<name>A0ACB9L210_9MYRT</name>
<reference evidence="2" key="1">
    <citation type="journal article" date="2023" name="Front. Plant Sci.">
        <title>Chromosomal-level genome assembly of Melastoma candidum provides insights into trichome evolution.</title>
        <authorList>
            <person name="Zhong Y."/>
            <person name="Wu W."/>
            <person name="Sun C."/>
            <person name="Zou P."/>
            <person name="Liu Y."/>
            <person name="Dai S."/>
            <person name="Zhou R."/>
        </authorList>
    </citation>
    <scope>NUCLEOTIDE SEQUENCE [LARGE SCALE GENOMIC DNA]</scope>
</reference>
<evidence type="ECO:0000313" key="2">
    <source>
        <dbReference type="Proteomes" id="UP001057402"/>
    </source>
</evidence>
<accession>A0ACB9L210</accession>
<dbReference type="Proteomes" id="UP001057402">
    <property type="component" value="Chromosome 12"/>
</dbReference>
<sequence length="201" mass="22508">MESRKAKRGFVSGKAIRFACAILSTCFLTTIFLAVHRLPELPYGYKEPRAHSSTRSSVIPENQPLHKLGEMMIAMLPQDLAFTVFVPSARAFRRDLRLDPNVSLSSDKVNDTYAVITRILAFSAVPRLIPSNAVTYGDELSYDSLSGFTLYILKDGDKKMVVNGVQSERLDERRGEVLVHVIDGVLMDVQFRQSVQPDDND</sequence>
<comment type="caution">
    <text evidence="1">The sequence shown here is derived from an EMBL/GenBank/DDBJ whole genome shotgun (WGS) entry which is preliminary data.</text>
</comment>